<feature type="domain" description="PPM-type phosphatase" evidence="2">
    <location>
        <begin position="1"/>
        <end position="224"/>
    </location>
</feature>
<dbReference type="EMBL" id="BNJG01000001">
    <property type="protein sequence ID" value="GHO52298.1"/>
    <property type="molecule type" value="Genomic_DNA"/>
</dbReference>
<accession>A0ABQ3UHX2</accession>
<protein>
    <recommendedName>
        <fullName evidence="2">PPM-type phosphatase domain-containing protein</fullName>
    </recommendedName>
</protein>
<dbReference type="Proteomes" id="UP000654345">
    <property type="component" value="Unassembled WGS sequence"/>
</dbReference>
<dbReference type="InterPro" id="IPR036457">
    <property type="entry name" value="PPM-type-like_dom_sf"/>
</dbReference>
<organism evidence="3 4">
    <name type="scientific">Ktedonobacter robiniae</name>
    <dbReference type="NCBI Taxonomy" id="2778365"/>
    <lineage>
        <taxon>Bacteria</taxon>
        <taxon>Bacillati</taxon>
        <taxon>Chloroflexota</taxon>
        <taxon>Ktedonobacteria</taxon>
        <taxon>Ktedonobacterales</taxon>
        <taxon>Ktedonobacteraceae</taxon>
        <taxon>Ktedonobacter</taxon>
    </lineage>
</organism>
<dbReference type="InterPro" id="IPR015655">
    <property type="entry name" value="PP2C"/>
</dbReference>
<dbReference type="Pfam" id="PF13672">
    <property type="entry name" value="PP2C_2"/>
    <property type="match status" value="1"/>
</dbReference>
<dbReference type="SUPFAM" id="SSF81606">
    <property type="entry name" value="PP2C-like"/>
    <property type="match status" value="1"/>
</dbReference>
<comment type="caution">
    <text evidence="3">The sequence shown here is derived from an EMBL/GenBank/DDBJ whole genome shotgun (WGS) entry which is preliminary data.</text>
</comment>
<keyword evidence="1" id="KW-0812">Transmembrane</keyword>
<dbReference type="SMART" id="SM00332">
    <property type="entry name" value="PP2Cc"/>
    <property type="match status" value="1"/>
</dbReference>
<reference evidence="3 4" key="1">
    <citation type="journal article" date="2021" name="Int. J. Syst. Evol. Microbiol.">
        <title>Reticulibacter mediterranei gen. nov., sp. nov., within the new family Reticulibacteraceae fam. nov., and Ktedonospora formicarum gen. nov., sp. nov., Ktedonobacter robiniae sp. nov., Dictyobacter formicarum sp. nov. and Dictyobacter arantiisoli sp. nov., belonging to the class Ktedonobacteria.</title>
        <authorList>
            <person name="Yabe S."/>
            <person name="Zheng Y."/>
            <person name="Wang C.M."/>
            <person name="Sakai Y."/>
            <person name="Abe K."/>
            <person name="Yokota A."/>
            <person name="Donadio S."/>
            <person name="Cavaletti L."/>
            <person name="Monciardini P."/>
        </authorList>
    </citation>
    <scope>NUCLEOTIDE SEQUENCE [LARGE SCALE GENOMIC DNA]</scope>
    <source>
        <strain evidence="3 4">SOSP1-30</strain>
    </source>
</reference>
<keyword evidence="4" id="KW-1185">Reference proteome</keyword>
<evidence type="ECO:0000313" key="3">
    <source>
        <dbReference type="EMBL" id="GHO52298.1"/>
    </source>
</evidence>
<dbReference type="SMART" id="SM00331">
    <property type="entry name" value="PP2C_SIG"/>
    <property type="match status" value="1"/>
</dbReference>
<dbReference type="InterPro" id="IPR001932">
    <property type="entry name" value="PPM-type_phosphatase-like_dom"/>
</dbReference>
<dbReference type="PROSITE" id="PS51746">
    <property type="entry name" value="PPM_2"/>
    <property type="match status" value="1"/>
</dbReference>
<keyword evidence="1" id="KW-1133">Transmembrane helix</keyword>
<dbReference type="PANTHER" id="PTHR47992">
    <property type="entry name" value="PROTEIN PHOSPHATASE"/>
    <property type="match status" value="1"/>
</dbReference>
<dbReference type="CDD" id="cd00143">
    <property type="entry name" value="PP2Cc"/>
    <property type="match status" value="1"/>
</dbReference>
<evidence type="ECO:0000256" key="1">
    <source>
        <dbReference type="SAM" id="Phobius"/>
    </source>
</evidence>
<dbReference type="Gene3D" id="3.60.40.10">
    <property type="entry name" value="PPM-type phosphatase domain"/>
    <property type="match status" value="1"/>
</dbReference>
<name>A0ABQ3UHX2_9CHLR</name>
<evidence type="ECO:0000313" key="4">
    <source>
        <dbReference type="Proteomes" id="UP000654345"/>
    </source>
</evidence>
<keyword evidence="1" id="KW-0472">Membrane</keyword>
<sequence length="727" mass="77739">MAYVIPKDAQMMAKKGALFIVADGMGGHAAGEVASEIAVDTISKVYYQDDRDDVAESLVYAIKRANTSIHQRAAESVMRSGMGTTCVAAVLRGSTAYVANVGDSRAYLVHKGQVRQVSQDHSWVEEQVRAGLLTQDQARSHAQRNVITRSLGTNAEVEIDIFAEPLDENDSLLLCSDGLSGMVDDEELRSIVDQYVPRESVYHLVERANENGGTDNITAIVIRVQELGWEPPNARRPMRITSREVSEEPTKIMGSLVGAPVGLLAPNADASYGNTPLRVASGPLTSTEGMASPQTAVLLPSPRGKRLLFPTLALFVLLIVALVGGGAFWFLGLGQLGVNVNESLTSADQHITSARAKLTAYPANALQDLQTAQQQLRKVQTVSLTSDQRAKLDSLNSDLETSTKSAITNYNQRYLIKNLLCANTTTVSIASGDAKVQPSGLAVVQHNNKKFSYTEGYDYRSLYLMDDNQHKLGDKLKGVDGQITSITGADGHLLVLTLNSGTSYSLQVFTPDDSGALTTSDAKITIPEDQIKKGYKPLLVSAWDKDAYVLLTSTNADNTALILDYALDKVVGATDANAAPPEMQLSSANILSMAAFPGKQLFLLLDNGTVQSVQFNGGKGAAVNVGVQQPIYAPLNASAQAFTSKMAVPAPAPQIQATLLISRATSSVLSTMKVGGTPHLFVADGASHRLLDLNLVSSSSQTATKGQTTGTSPLRSSYRVNMCRRTY</sequence>
<evidence type="ECO:0000259" key="2">
    <source>
        <dbReference type="PROSITE" id="PS51746"/>
    </source>
</evidence>
<dbReference type="NCBIfam" id="NF033484">
    <property type="entry name" value="Stp1_PP2C_phos"/>
    <property type="match status" value="1"/>
</dbReference>
<feature type="transmembrane region" description="Helical" evidence="1">
    <location>
        <begin position="307"/>
        <end position="331"/>
    </location>
</feature>
<proteinExistence type="predicted"/>
<gene>
    <name evidence="3" type="ORF">KSB_07730</name>
</gene>